<comment type="caution">
    <text evidence="1">The sequence shown here is derived from an EMBL/GenBank/DDBJ whole genome shotgun (WGS) entry which is preliminary data.</text>
</comment>
<reference evidence="1 2" key="1">
    <citation type="submission" date="2023-10" db="EMBL/GenBank/DDBJ databases">
        <title>Draft genome sequence of Xylaria bambusicola isolate GMP-LS, the root and basal stem rot pathogen of sugarcane in Indonesia.</title>
        <authorList>
            <person name="Selvaraj P."/>
            <person name="Muralishankar V."/>
            <person name="Muruganantham S."/>
            <person name="Sp S."/>
            <person name="Haryani S."/>
            <person name="Lau K.J.X."/>
            <person name="Naqvi N.I."/>
        </authorList>
    </citation>
    <scope>NUCLEOTIDE SEQUENCE [LARGE SCALE GENOMIC DNA]</scope>
    <source>
        <strain evidence="1">GMP-LS</strain>
    </source>
</reference>
<protein>
    <submittedName>
        <fullName evidence="1">Uncharacterized protein</fullName>
    </submittedName>
</protein>
<dbReference type="EMBL" id="JAWHQM010000069">
    <property type="protein sequence ID" value="KAK5636417.1"/>
    <property type="molecule type" value="Genomic_DNA"/>
</dbReference>
<gene>
    <name evidence="1" type="ORF">RRF57_012129</name>
</gene>
<dbReference type="AlphaFoldDB" id="A0AAN7UUQ8"/>
<evidence type="ECO:0000313" key="2">
    <source>
        <dbReference type="Proteomes" id="UP001305414"/>
    </source>
</evidence>
<dbReference type="Proteomes" id="UP001305414">
    <property type="component" value="Unassembled WGS sequence"/>
</dbReference>
<evidence type="ECO:0000313" key="1">
    <source>
        <dbReference type="EMBL" id="KAK5636417.1"/>
    </source>
</evidence>
<sequence length="68" mass="7059">MDEMWDTSDELEPRLDMSGCVGLRGGNVGVDVDFNSDVFRERSGGRPGRAGGVSAGDAVGEPVAAFAL</sequence>
<organism evidence="1 2">
    <name type="scientific">Xylaria bambusicola</name>
    <dbReference type="NCBI Taxonomy" id="326684"/>
    <lineage>
        <taxon>Eukaryota</taxon>
        <taxon>Fungi</taxon>
        <taxon>Dikarya</taxon>
        <taxon>Ascomycota</taxon>
        <taxon>Pezizomycotina</taxon>
        <taxon>Sordariomycetes</taxon>
        <taxon>Xylariomycetidae</taxon>
        <taxon>Xylariales</taxon>
        <taxon>Xylariaceae</taxon>
        <taxon>Xylaria</taxon>
    </lineage>
</organism>
<name>A0AAN7UUQ8_9PEZI</name>
<keyword evidence="2" id="KW-1185">Reference proteome</keyword>
<accession>A0AAN7UUQ8</accession>
<proteinExistence type="predicted"/>